<dbReference type="GO" id="GO:0016887">
    <property type="term" value="F:ATP hydrolysis activity"/>
    <property type="evidence" value="ECO:0007669"/>
    <property type="project" value="InterPro"/>
</dbReference>
<dbReference type="PANTHER" id="PTHR48102">
    <property type="entry name" value="ATP-DEPENDENT CLP PROTEASE ATP-BINDING SUBUNIT CLPX-LIKE, MITOCHONDRIAL-RELATED"/>
    <property type="match status" value="1"/>
</dbReference>
<reference evidence="3" key="1">
    <citation type="submission" date="2019-12" db="EMBL/GenBank/DDBJ databases">
        <title>Genome sequencing and annotation of Brassica cretica.</title>
        <authorList>
            <person name="Studholme D.J."/>
            <person name="Sarris P.F."/>
        </authorList>
    </citation>
    <scope>NUCLEOTIDE SEQUENCE</scope>
    <source>
        <strain evidence="3">PFS-001/15</strain>
        <tissue evidence="3">Leaf</tissue>
    </source>
</reference>
<evidence type="ECO:0000313" key="4">
    <source>
        <dbReference type="Proteomes" id="UP000712281"/>
    </source>
</evidence>
<sequence>MAAALRSNTSRETASLTLSHFRYFFFNRLHTASPHCNHRNKIASVKPMGTSFLDNRGERRSSSMGYATNCGVKSATLSSQGDPPDLWQPPRDGLSVRADGSSGVHLGRGGGGGGSSPGAGNGTGSYSKEDSWGGSNLGSSFPTPKEICKGLDKFVIGQERAKKVADYNVAAAQQGIVYIDEVDKITKKAESLNISRDVSGEGVQQALLKMLEGTIVNVPEKGARKHPRGDNIQIDTKDILFICGGAFVDIEKTISERRHDSSIGFGAPVRANMRAGGVTNAAVASNLMETVRFIISSPNK</sequence>
<dbReference type="Pfam" id="PF07724">
    <property type="entry name" value="AAA_2"/>
    <property type="match status" value="1"/>
</dbReference>
<gene>
    <name evidence="3" type="ORF">F2Q68_00021575</name>
</gene>
<accession>A0A8S9FQN1</accession>
<protein>
    <recommendedName>
        <fullName evidence="2">ATPase AAA-type core domain-containing protein</fullName>
    </recommendedName>
</protein>
<dbReference type="GO" id="GO:0005524">
    <property type="term" value="F:ATP binding"/>
    <property type="evidence" value="ECO:0007669"/>
    <property type="project" value="InterPro"/>
</dbReference>
<dbReference type="InterPro" id="IPR027417">
    <property type="entry name" value="P-loop_NTPase"/>
</dbReference>
<proteinExistence type="predicted"/>
<feature type="region of interest" description="Disordered" evidence="1">
    <location>
        <begin position="74"/>
        <end position="139"/>
    </location>
</feature>
<dbReference type="AlphaFoldDB" id="A0A8S9FQN1"/>
<dbReference type="Gene3D" id="3.40.50.300">
    <property type="entry name" value="P-loop containing nucleotide triphosphate hydrolases"/>
    <property type="match status" value="1"/>
</dbReference>
<dbReference type="EMBL" id="QGKW02002228">
    <property type="protein sequence ID" value="KAF2536073.1"/>
    <property type="molecule type" value="Genomic_DNA"/>
</dbReference>
<dbReference type="SUPFAM" id="SSF52540">
    <property type="entry name" value="P-loop containing nucleoside triphosphate hydrolases"/>
    <property type="match status" value="1"/>
</dbReference>
<evidence type="ECO:0000313" key="3">
    <source>
        <dbReference type="EMBL" id="KAF2536073.1"/>
    </source>
</evidence>
<organism evidence="3 4">
    <name type="scientific">Brassica cretica</name>
    <name type="common">Mustard</name>
    <dbReference type="NCBI Taxonomy" id="69181"/>
    <lineage>
        <taxon>Eukaryota</taxon>
        <taxon>Viridiplantae</taxon>
        <taxon>Streptophyta</taxon>
        <taxon>Embryophyta</taxon>
        <taxon>Tracheophyta</taxon>
        <taxon>Spermatophyta</taxon>
        <taxon>Magnoliopsida</taxon>
        <taxon>eudicotyledons</taxon>
        <taxon>Gunneridae</taxon>
        <taxon>Pentapetalae</taxon>
        <taxon>rosids</taxon>
        <taxon>malvids</taxon>
        <taxon>Brassicales</taxon>
        <taxon>Brassicaceae</taxon>
        <taxon>Brassiceae</taxon>
        <taxon>Brassica</taxon>
    </lineage>
</organism>
<name>A0A8S9FQN1_BRACR</name>
<feature type="compositionally biased region" description="Gly residues" evidence="1">
    <location>
        <begin position="106"/>
        <end position="123"/>
    </location>
</feature>
<dbReference type="GO" id="GO:0051603">
    <property type="term" value="P:proteolysis involved in protein catabolic process"/>
    <property type="evidence" value="ECO:0007669"/>
    <property type="project" value="TreeGrafter"/>
</dbReference>
<feature type="domain" description="ATPase AAA-type core" evidence="2">
    <location>
        <begin position="165"/>
        <end position="258"/>
    </location>
</feature>
<dbReference type="InterPro" id="IPR003959">
    <property type="entry name" value="ATPase_AAA_core"/>
</dbReference>
<evidence type="ECO:0000259" key="2">
    <source>
        <dbReference type="Pfam" id="PF07724"/>
    </source>
</evidence>
<comment type="caution">
    <text evidence="3">The sequence shown here is derived from an EMBL/GenBank/DDBJ whole genome shotgun (WGS) entry which is preliminary data.</text>
</comment>
<dbReference type="GO" id="GO:0005759">
    <property type="term" value="C:mitochondrial matrix"/>
    <property type="evidence" value="ECO:0007669"/>
    <property type="project" value="TreeGrafter"/>
</dbReference>
<dbReference type="InterPro" id="IPR050052">
    <property type="entry name" value="ATP-dep_Clp_protease_ClpX"/>
</dbReference>
<evidence type="ECO:0000256" key="1">
    <source>
        <dbReference type="SAM" id="MobiDB-lite"/>
    </source>
</evidence>
<dbReference type="Proteomes" id="UP000712281">
    <property type="component" value="Unassembled WGS sequence"/>
</dbReference>
<dbReference type="PANTHER" id="PTHR48102:SF6">
    <property type="entry name" value="CLP PROTEASE REGULATORY SUBUNIT CLPX1, MITOCHONDRIAL"/>
    <property type="match status" value="1"/>
</dbReference>